<gene>
    <name evidence="2" type="ORF">AVDCRST_MAG77-2482</name>
</gene>
<sequence length="290" mass="31339">MVQEMRIEPGAAVEATDGRLGTVDEVVIRPEDGGLAYLVVRRGWSNEQLLVPAELIRAVDSPREVRLGATRDEARERAAAVPPDALLLARDRGAEVVIPIVEERLIPEKRKVDLGELRVHKLVDEVDEAVRQPVTRDDLVVERVQVNQPLDAPVGSRYDGDWLVIPIMREVLVVTKQLMLVEEVRISKREVTEEQEVHQVTRHERLEIEDATLHGVAGLDGAPAAAGTMPGAARLNGPDGAGASAAPGGFTGTDESTRAMRTAQPIAPIEAVPLLDPSIPPPAAQSARSI</sequence>
<dbReference type="InterPro" id="IPR019060">
    <property type="entry name" value="DUF2382"/>
</dbReference>
<proteinExistence type="predicted"/>
<reference evidence="2" key="1">
    <citation type="submission" date="2020-02" db="EMBL/GenBank/DDBJ databases">
        <authorList>
            <person name="Meier V. D."/>
        </authorList>
    </citation>
    <scope>NUCLEOTIDE SEQUENCE</scope>
    <source>
        <strain evidence="2">AVDCRST_MAG77</strain>
    </source>
</reference>
<dbReference type="Pfam" id="PF09557">
    <property type="entry name" value="DUF2382"/>
    <property type="match status" value="1"/>
</dbReference>
<dbReference type="PANTHER" id="PTHR38463:SF1">
    <property type="entry name" value="STRESS RESPONSE PROTEIN YSNF"/>
    <property type="match status" value="1"/>
</dbReference>
<dbReference type="PANTHER" id="PTHR38463">
    <property type="entry name" value="STRESS RESPONSE PROTEIN YSNF"/>
    <property type="match status" value="1"/>
</dbReference>
<accession>A0A6J4IQ94</accession>
<name>A0A6J4IQ94_9CHLR</name>
<dbReference type="EMBL" id="CADCTC010000144">
    <property type="protein sequence ID" value="CAA9257092.1"/>
    <property type="molecule type" value="Genomic_DNA"/>
</dbReference>
<protein>
    <recommendedName>
        <fullName evidence="1">DUF2382 domain-containing protein</fullName>
    </recommendedName>
</protein>
<organism evidence="2">
    <name type="scientific">uncultured Chloroflexota bacterium</name>
    <dbReference type="NCBI Taxonomy" id="166587"/>
    <lineage>
        <taxon>Bacteria</taxon>
        <taxon>Bacillati</taxon>
        <taxon>Chloroflexota</taxon>
        <taxon>environmental samples</taxon>
    </lineage>
</organism>
<dbReference type="SUPFAM" id="SSF50346">
    <property type="entry name" value="PRC-barrel domain"/>
    <property type="match status" value="1"/>
</dbReference>
<evidence type="ECO:0000313" key="2">
    <source>
        <dbReference type="EMBL" id="CAA9257092.1"/>
    </source>
</evidence>
<dbReference type="InterPro" id="IPR011033">
    <property type="entry name" value="PRC_barrel-like_sf"/>
</dbReference>
<dbReference type="InterPro" id="IPR052967">
    <property type="entry name" value="Stress_Response_Assoc"/>
</dbReference>
<dbReference type="AlphaFoldDB" id="A0A6J4IQ94"/>
<evidence type="ECO:0000259" key="1">
    <source>
        <dbReference type="Pfam" id="PF09557"/>
    </source>
</evidence>
<feature type="domain" description="DUF2382" evidence="1">
    <location>
        <begin position="98"/>
        <end position="208"/>
    </location>
</feature>